<feature type="transmembrane region" description="Helical" evidence="1">
    <location>
        <begin position="16"/>
        <end position="38"/>
    </location>
</feature>
<comment type="caution">
    <text evidence="2">The sequence shown here is derived from an EMBL/GenBank/DDBJ whole genome shotgun (WGS) entry which is preliminary data.</text>
</comment>
<name>W4M8F7_9BACT</name>
<keyword evidence="1" id="KW-1133">Transmembrane helix</keyword>
<sequence>MQQIKDNPSLKRRNRLVSIIVVVIMATLFAAGFSLIIFK</sequence>
<dbReference type="EMBL" id="AZHX01000684">
    <property type="protein sequence ID" value="ETX06485.1"/>
    <property type="molecule type" value="Genomic_DNA"/>
</dbReference>
<organism evidence="2 3">
    <name type="scientific">Candidatus Entotheonella gemina</name>
    <dbReference type="NCBI Taxonomy" id="1429439"/>
    <lineage>
        <taxon>Bacteria</taxon>
        <taxon>Pseudomonadati</taxon>
        <taxon>Nitrospinota/Tectimicrobiota group</taxon>
        <taxon>Candidatus Tectimicrobiota</taxon>
        <taxon>Candidatus Entotheonellia</taxon>
        <taxon>Candidatus Entotheonellales</taxon>
        <taxon>Candidatus Entotheonellaceae</taxon>
        <taxon>Candidatus Entotheonella</taxon>
    </lineage>
</organism>
<evidence type="ECO:0000313" key="3">
    <source>
        <dbReference type="Proteomes" id="UP000019140"/>
    </source>
</evidence>
<dbReference type="Proteomes" id="UP000019140">
    <property type="component" value="Unassembled WGS sequence"/>
</dbReference>
<reference evidence="2 3" key="1">
    <citation type="journal article" date="2014" name="Nature">
        <title>An environmental bacterial taxon with a large and distinct metabolic repertoire.</title>
        <authorList>
            <person name="Wilson M.C."/>
            <person name="Mori T."/>
            <person name="Ruckert C."/>
            <person name="Uria A.R."/>
            <person name="Helf M.J."/>
            <person name="Takada K."/>
            <person name="Gernert C."/>
            <person name="Steffens U.A."/>
            <person name="Heycke N."/>
            <person name="Schmitt S."/>
            <person name="Rinke C."/>
            <person name="Helfrich E.J."/>
            <person name="Brachmann A.O."/>
            <person name="Gurgui C."/>
            <person name="Wakimoto T."/>
            <person name="Kracht M."/>
            <person name="Crusemann M."/>
            <person name="Hentschel U."/>
            <person name="Abe I."/>
            <person name="Matsunaga S."/>
            <person name="Kalinowski J."/>
            <person name="Takeyama H."/>
            <person name="Piel J."/>
        </authorList>
    </citation>
    <scope>NUCLEOTIDE SEQUENCE [LARGE SCALE GENOMIC DNA]</scope>
    <source>
        <strain evidence="3">TSY2</strain>
    </source>
</reference>
<proteinExistence type="predicted"/>
<evidence type="ECO:0000313" key="2">
    <source>
        <dbReference type="EMBL" id="ETX06485.1"/>
    </source>
</evidence>
<protein>
    <submittedName>
        <fullName evidence="2">Uncharacterized protein</fullName>
    </submittedName>
</protein>
<keyword evidence="1" id="KW-0812">Transmembrane</keyword>
<evidence type="ECO:0000256" key="1">
    <source>
        <dbReference type="SAM" id="Phobius"/>
    </source>
</evidence>
<keyword evidence="1" id="KW-0472">Membrane</keyword>
<dbReference type="AlphaFoldDB" id="W4M8F7"/>
<accession>W4M8F7</accession>
<dbReference type="HOGENOM" id="CLU_3306483_0_0_7"/>
<keyword evidence="3" id="KW-1185">Reference proteome</keyword>
<gene>
    <name evidence="2" type="ORF">ETSY2_16870</name>
</gene>